<accession>A0ABQ4XWQ3</accession>
<dbReference type="EMBL" id="BQNB010009891">
    <property type="protein sequence ID" value="GJS69844.1"/>
    <property type="molecule type" value="Genomic_DNA"/>
</dbReference>
<protein>
    <submittedName>
        <fullName evidence="1">Uncharacterized protein</fullName>
    </submittedName>
</protein>
<dbReference type="Proteomes" id="UP001151760">
    <property type="component" value="Unassembled WGS sequence"/>
</dbReference>
<keyword evidence="2" id="KW-1185">Reference proteome</keyword>
<organism evidence="1 2">
    <name type="scientific">Tanacetum coccineum</name>
    <dbReference type="NCBI Taxonomy" id="301880"/>
    <lineage>
        <taxon>Eukaryota</taxon>
        <taxon>Viridiplantae</taxon>
        <taxon>Streptophyta</taxon>
        <taxon>Embryophyta</taxon>
        <taxon>Tracheophyta</taxon>
        <taxon>Spermatophyta</taxon>
        <taxon>Magnoliopsida</taxon>
        <taxon>eudicotyledons</taxon>
        <taxon>Gunneridae</taxon>
        <taxon>Pentapetalae</taxon>
        <taxon>asterids</taxon>
        <taxon>campanulids</taxon>
        <taxon>Asterales</taxon>
        <taxon>Asteraceae</taxon>
        <taxon>Asteroideae</taxon>
        <taxon>Anthemideae</taxon>
        <taxon>Anthemidinae</taxon>
        <taxon>Tanacetum</taxon>
    </lineage>
</organism>
<reference evidence="1" key="2">
    <citation type="submission" date="2022-01" db="EMBL/GenBank/DDBJ databases">
        <authorList>
            <person name="Yamashiro T."/>
            <person name="Shiraishi A."/>
            <person name="Satake H."/>
            <person name="Nakayama K."/>
        </authorList>
    </citation>
    <scope>NUCLEOTIDE SEQUENCE</scope>
</reference>
<gene>
    <name evidence="1" type="ORF">Tco_0702685</name>
</gene>
<proteinExistence type="predicted"/>
<comment type="caution">
    <text evidence="1">The sequence shown here is derived from an EMBL/GenBank/DDBJ whole genome shotgun (WGS) entry which is preliminary data.</text>
</comment>
<evidence type="ECO:0000313" key="2">
    <source>
        <dbReference type="Proteomes" id="UP001151760"/>
    </source>
</evidence>
<sequence length="211" mass="23226">MLLKQVVVGVLGMVKLPGSLLWVVRLLLQVVLGLEGGVKTKGGVRTIEVSRLEEVVSIRGRGTVGCYHGAIVPAEEKVLPMPWLNRTQCSKGVVVERYACERVGTESDGEGSKQRVEKGLVYPHGIKSIGYGVSWDPVDEETMPRVLMKFHSLTHNNGITRSDVKPEPVVRAQVVPSPVLRRESERIKQIMFNKPPTPGPGLLLEDAMFIK</sequence>
<reference evidence="1" key="1">
    <citation type="journal article" date="2022" name="Int. J. Mol. Sci.">
        <title>Draft Genome of Tanacetum Coccineum: Genomic Comparison of Closely Related Tanacetum-Family Plants.</title>
        <authorList>
            <person name="Yamashiro T."/>
            <person name="Shiraishi A."/>
            <person name="Nakayama K."/>
            <person name="Satake H."/>
        </authorList>
    </citation>
    <scope>NUCLEOTIDE SEQUENCE</scope>
</reference>
<name>A0ABQ4XWQ3_9ASTR</name>
<evidence type="ECO:0000313" key="1">
    <source>
        <dbReference type="EMBL" id="GJS69844.1"/>
    </source>
</evidence>